<dbReference type="KEGG" id="pfy:PFICI_04322"/>
<dbReference type="GO" id="GO:0004674">
    <property type="term" value="F:protein serine/threonine kinase activity"/>
    <property type="evidence" value="ECO:0007669"/>
    <property type="project" value="TreeGrafter"/>
</dbReference>
<dbReference type="RefSeq" id="XP_007831094.1">
    <property type="nucleotide sequence ID" value="XM_007832903.1"/>
</dbReference>
<dbReference type="InParanoid" id="W3XB81"/>
<dbReference type="PANTHER" id="PTHR44167">
    <property type="entry name" value="OVARIAN-SPECIFIC SERINE/THREONINE-PROTEIN KINASE LOK-RELATED"/>
    <property type="match status" value="1"/>
</dbReference>
<dbReference type="GO" id="GO:0005634">
    <property type="term" value="C:nucleus"/>
    <property type="evidence" value="ECO:0007669"/>
    <property type="project" value="TreeGrafter"/>
</dbReference>
<dbReference type="PANTHER" id="PTHR44167:SF24">
    <property type="entry name" value="SERINE_THREONINE-PROTEIN KINASE CHK2"/>
    <property type="match status" value="1"/>
</dbReference>
<dbReference type="GO" id="GO:0044773">
    <property type="term" value="P:mitotic DNA damage checkpoint signaling"/>
    <property type="evidence" value="ECO:0007669"/>
    <property type="project" value="TreeGrafter"/>
</dbReference>
<evidence type="ECO:0000313" key="4">
    <source>
        <dbReference type="Proteomes" id="UP000030651"/>
    </source>
</evidence>
<sequence>MSDLEGSEAARLFVEYAEENKCNNTELLRRLENATKRDPSIELTGDTKKDLLPTREKLERVLGPNDTVLSLLCCTCKLCQRGSGFRELARNTRILEDAKKRKELAVLILSGCLFALGDLCTQADFKVVRFAAQSIAPWSQQPTDSSCFSRIAPIPSQCPHTFFDKEDFSFPRIRDLCLACRKRVFQSAALEKSNILNIPRLQRSSAPVIFDHSTQNLPFIFECPQTRLNTRLTPQFYTSQIEPSCCEDEQLRDQVLFRKVFKYQHERSDLISEAAKEALIAMHLARRDNESFVEVLFALTYKDRFYTYVEIVFPFYDRDLGHEFELRKLGSHLSTPGCLLDNPLWKASLDVVRAVCIMHDAIDKMEVECSGHFDIKPENIVIKEDKNGVMKLFLIDFGQAAAHRAGTNLYQPPEVTRPRSNTNPFTFAYDVWSMACVLLEVLVFIEFGLSELRLFRSRVRGNDEDEYAFWQGTSPHDMVLRPAVTGRLQTLEDQGDQRTRAAIRQLRAMLSIFPDQRPTMRSCLGEFQRINLNRQDLGLPTQDWMNCGLERWKTSYSTSRMARPNPGNIYFFRDKPGQIQADERITLDIESVIKETKAVKTVTFIPHAFFNPSTNPGHTFACHFDNLHEGFTFHFSSLDKFLEFMSLLTYQRIVPDISEDPNATGTRFKLNTCQVKIYGWPSDQTRKFKGGTVQIWRQLSQSSYDRYHKRSESLSSTSSTTGSGTGSSEGAGSGASTTGVNGVRHSTNAWKLAIWTHDAKTEERTCVVVDIGAKTWRLEDPTGQRVPQRLKIKPHYGHADFRGAIFTPSTARQNGNGPDDRYPGFPIGPIDLQTKMRSRLTEVTIDFLDNTHRSQILHIFRNNKFNLPG</sequence>
<keyword evidence="4" id="KW-1185">Reference proteome</keyword>
<feature type="region of interest" description="Disordered" evidence="1">
    <location>
        <begin position="710"/>
        <end position="742"/>
    </location>
</feature>
<dbReference type="InterPro" id="IPR011009">
    <property type="entry name" value="Kinase-like_dom_sf"/>
</dbReference>
<dbReference type="EMBL" id="KI912111">
    <property type="protein sequence ID" value="ETS82446.1"/>
    <property type="molecule type" value="Genomic_DNA"/>
</dbReference>
<dbReference type="Gene3D" id="1.10.510.10">
    <property type="entry name" value="Transferase(Phosphotransferase) domain 1"/>
    <property type="match status" value="1"/>
</dbReference>
<dbReference type="Pfam" id="PF00069">
    <property type="entry name" value="Pkinase"/>
    <property type="match status" value="1"/>
</dbReference>
<evidence type="ECO:0000259" key="2">
    <source>
        <dbReference type="PROSITE" id="PS50011"/>
    </source>
</evidence>
<dbReference type="OrthoDB" id="248923at2759"/>
<dbReference type="AlphaFoldDB" id="W3XB81"/>
<reference evidence="4" key="1">
    <citation type="journal article" date="2015" name="BMC Genomics">
        <title>Genomic and transcriptomic analysis of the endophytic fungus Pestalotiopsis fici reveals its lifestyle and high potential for synthesis of natural products.</title>
        <authorList>
            <person name="Wang X."/>
            <person name="Zhang X."/>
            <person name="Liu L."/>
            <person name="Xiang M."/>
            <person name="Wang W."/>
            <person name="Sun X."/>
            <person name="Che Y."/>
            <person name="Guo L."/>
            <person name="Liu G."/>
            <person name="Guo L."/>
            <person name="Wang C."/>
            <person name="Yin W.B."/>
            <person name="Stadler M."/>
            <person name="Zhang X."/>
            <person name="Liu X."/>
        </authorList>
    </citation>
    <scope>NUCLEOTIDE SEQUENCE [LARGE SCALE GENOMIC DNA]</scope>
    <source>
        <strain evidence="4">W106-1 / CGMCC3.15140</strain>
    </source>
</reference>
<dbReference type="eggNOG" id="KOG0594">
    <property type="taxonomic scope" value="Eukaryota"/>
</dbReference>
<dbReference type="OMA" id="FRIERCI"/>
<dbReference type="STRING" id="1229662.W3XB81"/>
<proteinExistence type="predicted"/>
<dbReference type="InterPro" id="IPR000719">
    <property type="entry name" value="Prot_kinase_dom"/>
</dbReference>
<feature type="compositionally biased region" description="Gly residues" evidence="1">
    <location>
        <begin position="723"/>
        <end position="733"/>
    </location>
</feature>
<evidence type="ECO:0000313" key="3">
    <source>
        <dbReference type="EMBL" id="ETS82446.1"/>
    </source>
</evidence>
<name>W3XB81_PESFW</name>
<feature type="compositionally biased region" description="Low complexity" evidence="1">
    <location>
        <begin position="713"/>
        <end position="722"/>
    </location>
</feature>
<protein>
    <recommendedName>
        <fullName evidence="2">Protein kinase domain-containing protein</fullName>
    </recommendedName>
</protein>
<accession>W3XB81</accession>
<feature type="domain" description="Protein kinase" evidence="2">
    <location>
        <begin position="195"/>
        <end position="532"/>
    </location>
</feature>
<dbReference type="SMART" id="SM00220">
    <property type="entry name" value="S_TKc"/>
    <property type="match status" value="1"/>
</dbReference>
<evidence type="ECO:0000256" key="1">
    <source>
        <dbReference type="SAM" id="MobiDB-lite"/>
    </source>
</evidence>
<dbReference type="PROSITE" id="PS50011">
    <property type="entry name" value="PROTEIN_KINASE_DOM"/>
    <property type="match status" value="1"/>
</dbReference>
<dbReference type="GO" id="GO:0005524">
    <property type="term" value="F:ATP binding"/>
    <property type="evidence" value="ECO:0007669"/>
    <property type="project" value="InterPro"/>
</dbReference>
<dbReference type="HOGENOM" id="CLU_357143_0_0_1"/>
<dbReference type="Proteomes" id="UP000030651">
    <property type="component" value="Unassembled WGS sequence"/>
</dbReference>
<organism evidence="3 4">
    <name type="scientific">Pestalotiopsis fici (strain W106-1 / CGMCC3.15140)</name>
    <dbReference type="NCBI Taxonomy" id="1229662"/>
    <lineage>
        <taxon>Eukaryota</taxon>
        <taxon>Fungi</taxon>
        <taxon>Dikarya</taxon>
        <taxon>Ascomycota</taxon>
        <taxon>Pezizomycotina</taxon>
        <taxon>Sordariomycetes</taxon>
        <taxon>Xylariomycetidae</taxon>
        <taxon>Amphisphaeriales</taxon>
        <taxon>Sporocadaceae</taxon>
        <taxon>Pestalotiopsis</taxon>
    </lineage>
</organism>
<dbReference type="GeneID" id="19269335"/>
<gene>
    <name evidence="3" type="ORF">PFICI_04322</name>
</gene>
<dbReference type="SUPFAM" id="SSF56112">
    <property type="entry name" value="Protein kinase-like (PK-like)"/>
    <property type="match status" value="1"/>
</dbReference>